<dbReference type="STRING" id="314285.KT71_14164"/>
<dbReference type="eggNOG" id="COG2050">
    <property type="taxonomic scope" value="Bacteria"/>
</dbReference>
<dbReference type="CDD" id="cd03443">
    <property type="entry name" value="PaaI_thioesterase"/>
    <property type="match status" value="1"/>
</dbReference>
<keyword evidence="4" id="KW-1185">Reference proteome</keyword>
<keyword evidence="1" id="KW-0378">Hydrolase</keyword>
<dbReference type="InterPro" id="IPR029069">
    <property type="entry name" value="HotDog_dom_sf"/>
</dbReference>
<dbReference type="OrthoDB" id="9813158at2"/>
<dbReference type="PANTHER" id="PTHR43240:SF3">
    <property type="entry name" value="THIOESTERASE DOMAIN-CONTAINING PROTEIN"/>
    <property type="match status" value="1"/>
</dbReference>
<gene>
    <name evidence="3" type="ORF">KT71_14164</name>
</gene>
<dbReference type="GO" id="GO:0016289">
    <property type="term" value="F:acyl-CoA hydrolase activity"/>
    <property type="evidence" value="ECO:0007669"/>
    <property type="project" value="UniProtKB-ARBA"/>
</dbReference>
<dbReference type="InterPro" id="IPR003736">
    <property type="entry name" value="PAAI_dom"/>
</dbReference>
<dbReference type="Pfam" id="PF03061">
    <property type="entry name" value="4HBT"/>
    <property type="match status" value="1"/>
</dbReference>
<name>A4A7S6_9GAMM</name>
<comment type="caution">
    <text evidence="3">The sequence shown here is derived from an EMBL/GenBank/DDBJ whole genome shotgun (WGS) entry which is preliminary data.</text>
</comment>
<evidence type="ECO:0000313" key="4">
    <source>
        <dbReference type="Proteomes" id="UP000019205"/>
    </source>
</evidence>
<dbReference type="InterPro" id="IPR006683">
    <property type="entry name" value="Thioestr_dom"/>
</dbReference>
<reference evidence="3 4" key="2">
    <citation type="journal article" date="2009" name="PLoS ONE">
        <title>The photosynthetic apparatus and its regulation in the aerobic gammaproteobacterium Congregibacter litoralis gen. nov., sp. nov.</title>
        <authorList>
            <person name="Spring S."/>
            <person name="Lunsdorf H."/>
            <person name="Fuchs B.M."/>
            <person name="Tindall B.J."/>
        </authorList>
    </citation>
    <scope>NUCLEOTIDE SEQUENCE [LARGE SCALE GENOMIC DNA]</scope>
    <source>
        <strain evidence="3">KT71</strain>
    </source>
</reference>
<protein>
    <submittedName>
        <fullName evidence="3">Putative domain protein 1</fullName>
    </submittedName>
</protein>
<feature type="domain" description="Thioesterase" evidence="2">
    <location>
        <begin position="67"/>
        <end position="137"/>
    </location>
</feature>
<accession>A4A7S6</accession>
<dbReference type="AlphaFoldDB" id="A4A7S6"/>
<reference evidence="3 4" key="1">
    <citation type="journal article" date="2007" name="Proc. Natl. Acad. Sci. U.S.A.">
        <title>Characterization of a marine gammaproteobacterium capable of aerobic anoxygenic photosynthesis.</title>
        <authorList>
            <person name="Fuchs B.M."/>
            <person name="Spring S."/>
            <person name="Teeling H."/>
            <person name="Quast C."/>
            <person name="Wulf J."/>
            <person name="Schattenhofer M."/>
            <person name="Yan S."/>
            <person name="Ferriera S."/>
            <person name="Johnson J."/>
            <person name="Glockner F.O."/>
            <person name="Amann R."/>
        </authorList>
    </citation>
    <scope>NUCLEOTIDE SEQUENCE [LARGE SCALE GENOMIC DNA]</scope>
    <source>
        <strain evidence="3">KT71</strain>
    </source>
</reference>
<dbReference type="Gene3D" id="3.10.129.10">
    <property type="entry name" value="Hotdog Thioesterase"/>
    <property type="match status" value="1"/>
</dbReference>
<sequence length="156" mass="17062">MSDMIDSVQSRPDLSEDPGKGCAWQALLDRFPYARHLGLQAQQHDEGMVVALPYRESFIGNFMLPALHGGVLGAVIEITARAAAQNADEDARCTRIVDSNINYLRSARAVTTFAKASIVRQGGRTSLIEVTCWQENKNRPVTSGRVQLLFTATVAT</sequence>
<dbReference type="SUPFAM" id="SSF54637">
    <property type="entry name" value="Thioesterase/thiol ester dehydrase-isomerase"/>
    <property type="match status" value="1"/>
</dbReference>
<dbReference type="EMBL" id="AAOA02000001">
    <property type="protein sequence ID" value="EAQ97721.1"/>
    <property type="molecule type" value="Genomic_DNA"/>
</dbReference>
<dbReference type="RefSeq" id="WP_008295267.1">
    <property type="nucleotide sequence ID" value="NZ_CM002299.1"/>
</dbReference>
<dbReference type="NCBIfam" id="TIGR00369">
    <property type="entry name" value="unchar_dom_1"/>
    <property type="match status" value="1"/>
</dbReference>
<evidence type="ECO:0000259" key="2">
    <source>
        <dbReference type="Pfam" id="PF03061"/>
    </source>
</evidence>
<evidence type="ECO:0000313" key="3">
    <source>
        <dbReference type="EMBL" id="EAQ97721.1"/>
    </source>
</evidence>
<dbReference type="HOGENOM" id="CLU_089876_9_0_6"/>
<dbReference type="Proteomes" id="UP000019205">
    <property type="component" value="Chromosome"/>
</dbReference>
<evidence type="ECO:0000256" key="1">
    <source>
        <dbReference type="ARBA" id="ARBA00022801"/>
    </source>
</evidence>
<dbReference type="PANTHER" id="PTHR43240">
    <property type="entry name" value="1,4-DIHYDROXY-2-NAPHTHOYL-COA THIOESTERASE 1"/>
    <property type="match status" value="1"/>
</dbReference>
<organism evidence="3 4">
    <name type="scientific">Congregibacter litoralis KT71</name>
    <dbReference type="NCBI Taxonomy" id="314285"/>
    <lineage>
        <taxon>Bacteria</taxon>
        <taxon>Pseudomonadati</taxon>
        <taxon>Pseudomonadota</taxon>
        <taxon>Gammaproteobacteria</taxon>
        <taxon>Cellvibrionales</taxon>
        <taxon>Halieaceae</taxon>
        <taxon>Congregibacter</taxon>
    </lineage>
</organism>
<proteinExistence type="predicted"/>